<evidence type="ECO:0000259" key="2">
    <source>
        <dbReference type="Pfam" id="PF12937"/>
    </source>
</evidence>
<feature type="domain" description="F-box" evidence="2">
    <location>
        <begin position="78"/>
        <end position="118"/>
    </location>
</feature>
<dbReference type="AlphaFoldDB" id="A0A507EH24"/>
<gene>
    <name evidence="3" type="ORF">PhCBS80983_g00355</name>
</gene>
<dbReference type="SUPFAM" id="SSF81383">
    <property type="entry name" value="F-box domain"/>
    <property type="match status" value="1"/>
</dbReference>
<evidence type="ECO:0000256" key="1">
    <source>
        <dbReference type="SAM" id="MobiDB-lite"/>
    </source>
</evidence>
<organism evidence="3 4">
    <name type="scientific">Powellomyces hirtus</name>
    <dbReference type="NCBI Taxonomy" id="109895"/>
    <lineage>
        <taxon>Eukaryota</taxon>
        <taxon>Fungi</taxon>
        <taxon>Fungi incertae sedis</taxon>
        <taxon>Chytridiomycota</taxon>
        <taxon>Chytridiomycota incertae sedis</taxon>
        <taxon>Chytridiomycetes</taxon>
        <taxon>Spizellomycetales</taxon>
        <taxon>Powellomycetaceae</taxon>
        <taxon>Powellomyces</taxon>
    </lineage>
</organism>
<dbReference type="Proteomes" id="UP000318582">
    <property type="component" value="Unassembled WGS sequence"/>
</dbReference>
<feature type="region of interest" description="Disordered" evidence="1">
    <location>
        <begin position="45"/>
        <end position="68"/>
    </location>
</feature>
<sequence>MSRILTLFRGLTVCLGQEHFEKEAALLSAYFMLAERITLAKDHSTSSRRVLPQSSHRTLPKPSDTTRPTAAIPIDCHVLPAELLPHIFEFLDSASDLGQCLLVSRRWYRGAIPYLYRYPRLGSLRAIRLFSALVTKTEGDRLWDYSCLVRRIYFTSGSGASQSADNARGGELLGRTCSSLFRMLVMDRKRDKDAAAHSLFFDLTRCCANLEAIEESEFYTIKDERSVAAARPDSFVLTQTVLQNLLTACRHAMRTSQRLGVDPVILTRVCTVLLELFQGEGQPMWRGIERHTLRVARTKVLDQCRISLNQLSTAMYLESQYLALSAQRLLDQYALMYYRGFSGASQLDIDFVVKAAARDEQRNGNDVDPETIVSHDSILIQVLRLVFHQPLTAPTTLRAITAPVSPTSLWASLPEELATLFVDEPPVPSFAFPSREFLEDALSVFPPQGMNAETAELVAELLDNHEPTEKYLYPDHEVQYDKWIAWFRDIIVWQRGGEEMEAVKDLLRTSMARMEMFRGLQRNFGMVFM</sequence>
<dbReference type="InterPro" id="IPR001810">
    <property type="entry name" value="F-box_dom"/>
</dbReference>
<accession>A0A507EH24</accession>
<reference evidence="3 4" key="1">
    <citation type="journal article" date="2019" name="Sci. Rep.">
        <title>Comparative genomics of chytrid fungi reveal insights into the obligate biotrophic and pathogenic lifestyle of Synchytrium endobioticum.</title>
        <authorList>
            <person name="van de Vossenberg B.T.L.H."/>
            <person name="Warris S."/>
            <person name="Nguyen H.D.T."/>
            <person name="van Gent-Pelzer M.P.E."/>
            <person name="Joly D.L."/>
            <person name="van de Geest H.C."/>
            <person name="Bonants P.J.M."/>
            <person name="Smith D.S."/>
            <person name="Levesque C.A."/>
            <person name="van der Lee T.A.J."/>
        </authorList>
    </citation>
    <scope>NUCLEOTIDE SEQUENCE [LARGE SCALE GENOMIC DNA]</scope>
    <source>
        <strain evidence="3 4">CBS 809.83</strain>
    </source>
</reference>
<keyword evidence="4" id="KW-1185">Reference proteome</keyword>
<proteinExistence type="predicted"/>
<dbReference type="EMBL" id="QEAQ01000002">
    <property type="protein sequence ID" value="TPX62576.1"/>
    <property type="molecule type" value="Genomic_DNA"/>
</dbReference>
<dbReference type="Gene3D" id="1.20.1280.50">
    <property type="match status" value="1"/>
</dbReference>
<evidence type="ECO:0000313" key="4">
    <source>
        <dbReference type="Proteomes" id="UP000318582"/>
    </source>
</evidence>
<feature type="compositionally biased region" description="Polar residues" evidence="1">
    <location>
        <begin position="52"/>
        <end position="68"/>
    </location>
</feature>
<evidence type="ECO:0000313" key="3">
    <source>
        <dbReference type="EMBL" id="TPX62576.1"/>
    </source>
</evidence>
<comment type="caution">
    <text evidence="3">The sequence shown here is derived from an EMBL/GenBank/DDBJ whole genome shotgun (WGS) entry which is preliminary data.</text>
</comment>
<dbReference type="InterPro" id="IPR036047">
    <property type="entry name" value="F-box-like_dom_sf"/>
</dbReference>
<name>A0A507EH24_9FUNG</name>
<protein>
    <recommendedName>
        <fullName evidence="2">F-box domain-containing protein</fullName>
    </recommendedName>
</protein>
<dbReference type="Pfam" id="PF12937">
    <property type="entry name" value="F-box-like"/>
    <property type="match status" value="1"/>
</dbReference>